<dbReference type="SMART" id="SM00335">
    <property type="entry name" value="ANX"/>
    <property type="match status" value="3"/>
</dbReference>
<feature type="compositionally biased region" description="Polar residues" evidence="4">
    <location>
        <begin position="10"/>
        <end position="20"/>
    </location>
</feature>
<accession>A0AAV6UML0</accession>
<name>A0AAV6UML0_9ARAC</name>
<feature type="region of interest" description="Disordered" evidence="4">
    <location>
        <begin position="1"/>
        <end position="20"/>
    </location>
</feature>
<dbReference type="GO" id="GO:0005634">
    <property type="term" value="C:nucleus"/>
    <property type="evidence" value="ECO:0007669"/>
    <property type="project" value="TreeGrafter"/>
</dbReference>
<reference evidence="5 6" key="1">
    <citation type="journal article" date="2022" name="Nat. Ecol. Evol.">
        <title>A masculinizing supergene underlies an exaggerated male reproductive morph in a spider.</title>
        <authorList>
            <person name="Hendrickx F."/>
            <person name="De Corte Z."/>
            <person name="Sonet G."/>
            <person name="Van Belleghem S.M."/>
            <person name="Kostlbacher S."/>
            <person name="Vangestel C."/>
        </authorList>
    </citation>
    <scope>NUCLEOTIDE SEQUENCE [LARGE SCALE GENOMIC DNA]</scope>
    <source>
        <strain evidence="5">W744_W776</strain>
    </source>
</reference>
<dbReference type="PROSITE" id="PS51897">
    <property type="entry name" value="ANNEXIN_2"/>
    <property type="match status" value="2"/>
</dbReference>
<dbReference type="GO" id="GO:0005509">
    <property type="term" value="F:calcium ion binding"/>
    <property type="evidence" value="ECO:0007669"/>
    <property type="project" value="InterPro"/>
</dbReference>
<keyword evidence="3" id="KW-0041">Annexin</keyword>
<evidence type="ECO:0008006" key="7">
    <source>
        <dbReference type="Google" id="ProtNLM"/>
    </source>
</evidence>
<dbReference type="EMBL" id="JAFNEN010000336">
    <property type="protein sequence ID" value="KAG8185425.1"/>
    <property type="molecule type" value="Genomic_DNA"/>
</dbReference>
<dbReference type="AlphaFoldDB" id="A0AAV6UML0"/>
<sequence>MDGKLVSGRQHGQQGTISPASDFNAENTLLKDDIRAELGGHFEDVCIALLTPLAEYIVDCLYFAIKGDKVDENCLKEILVSLEFRDLCYVKSIFKEKYNEELVDFIESSVTSETKHLMSALLSNERQCSNDIDEQMAMDNATYLYNEGLSKSWKSEEFLINLLATHSKMQLQATILSFKKIAGYTLSEAIKSEFSGCTRDALLSMLECIENRVAFFATQLYEALKKPKTDDATIIRILVSRSEVDLADIYEWYHIKYDIDLCEAIYADTSGDYRTILLKILNP</sequence>
<dbReference type="PRINTS" id="PR00196">
    <property type="entry name" value="ANNEXIN"/>
</dbReference>
<organism evidence="5 6">
    <name type="scientific">Oedothorax gibbosus</name>
    <dbReference type="NCBI Taxonomy" id="931172"/>
    <lineage>
        <taxon>Eukaryota</taxon>
        <taxon>Metazoa</taxon>
        <taxon>Ecdysozoa</taxon>
        <taxon>Arthropoda</taxon>
        <taxon>Chelicerata</taxon>
        <taxon>Arachnida</taxon>
        <taxon>Araneae</taxon>
        <taxon>Araneomorphae</taxon>
        <taxon>Entelegynae</taxon>
        <taxon>Araneoidea</taxon>
        <taxon>Linyphiidae</taxon>
        <taxon>Erigoninae</taxon>
        <taxon>Oedothorax</taxon>
    </lineage>
</organism>
<comment type="similarity">
    <text evidence="1">Belongs to the annexin family.</text>
</comment>
<dbReference type="GO" id="GO:0005737">
    <property type="term" value="C:cytoplasm"/>
    <property type="evidence" value="ECO:0007669"/>
    <property type="project" value="TreeGrafter"/>
</dbReference>
<keyword evidence="6" id="KW-1185">Reference proteome</keyword>
<protein>
    <recommendedName>
        <fullName evidence="7">Annexin</fullName>
    </recommendedName>
</protein>
<dbReference type="PANTHER" id="PTHR10502:SF102">
    <property type="entry name" value="ANNEXIN B11"/>
    <property type="match status" value="1"/>
</dbReference>
<dbReference type="GO" id="GO:0005544">
    <property type="term" value="F:calcium-dependent phospholipid binding"/>
    <property type="evidence" value="ECO:0007669"/>
    <property type="project" value="InterPro"/>
</dbReference>
<dbReference type="SUPFAM" id="SSF47874">
    <property type="entry name" value="Annexin"/>
    <property type="match status" value="1"/>
</dbReference>
<dbReference type="GO" id="GO:0005886">
    <property type="term" value="C:plasma membrane"/>
    <property type="evidence" value="ECO:0007669"/>
    <property type="project" value="TreeGrafter"/>
</dbReference>
<dbReference type="InterPro" id="IPR001464">
    <property type="entry name" value="Annexin"/>
</dbReference>
<dbReference type="GO" id="GO:0012506">
    <property type="term" value="C:vesicle membrane"/>
    <property type="evidence" value="ECO:0007669"/>
    <property type="project" value="TreeGrafter"/>
</dbReference>
<dbReference type="PANTHER" id="PTHR10502">
    <property type="entry name" value="ANNEXIN"/>
    <property type="match status" value="1"/>
</dbReference>
<dbReference type="Proteomes" id="UP000827092">
    <property type="component" value="Unassembled WGS sequence"/>
</dbReference>
<dbReference type="Gene3D" id="1.10.220.10">
    <property type="entry name" value="Annexin"/>
    <property type="match status" value="3"/>
</dbReference>
<evidence type="ECO:0000256" key="4">
    <source>
        <dbReference type="SAM" id="MobiDB-lite"/>
    </source>
</evidence>
<gene>
    <name evidence="5" type="ORF">JTE90_018643</name>
</gene>
<evidence type="ECO:0000313" key="5">
    <source>
        <dbReference type="EMBL" id="KAG8185425.1"/>
    </source>
</evidence>
<evidence type="ECO:0000313" key="6">
    <source>
        <dbReference type="Proteomes" id="UP000827092"/>
    </source>
</evidence>
<dbReference type="Pfam" id="PF00191">
    <property type="entry name" value="Annexin"/>
    <property type="match status" value="3"/>
</dbReference>
<dbReference type="GO" id="GO:0001786">
    <property type="term" value="F:phosphatidylserine binding"/>
    <property type="evidence" value="ECO:0007669"/>
    <property type="project" value="TreeGrafter"/>
</dbReference>
<evidence type="ECO:0000256" key="1">
    <source>
        <dbReference type="ARBA" id="ARBA00007831"/>
    </source>
</evidence>
<dbReference type="InterPro" id="IPR037104">
    <property type="entry name" value="Annexin_sf"/>
</dbReference>
<dbReference type="InterPro" id="IPR018502">
    <property type="entry name" value="Annexin_repeat"/>
</dbReference>
<proteinExistence type="inferred from homology"/>
<dbReference type="FunFam" id="1.10.220.10:FF:000001">
    <property type="entry name" value="Annexin"/>
    <property type="match status" value="1"/>
</dbReference>
<evidence type="ECO:0000256" key="2">
    <source>
        <dbReference type="ARBA" id="ARBA00022737"/>
    </source>
</evidence>
<keyword evidence="2" id="KW-0677">Repeat</keyword>
<evidence type="ECO:0000256" key="3">
    <source>
        <dbReference type="ARBA" id="ARBA00023216"/>
    </source>
</evidence>
<comment type="caution">
    <text evidence="5">The sequence shown here is derived from an EMBL/GenBank/DDBJ whole genome shotgun (WGS) entry which is preliminary data.</text>
</comment>